<reference evidence="3" key="2">
    <citation type="submission" date="2025-08" db="UniProtKB">
        <authorList>
            <consortium name="RefSeq"/>
        </authorList>
    </citation>
    <scope>IDENTIFICATION</scope>
    <source>
        <tissue evidence="3">Leaf</tissue>
    </source>
</reference>
<dbReference type="PANTHER" id="PTHR47723">
    <property type="entry name" value="OS05G0353850 PROTEIN"/>
    <property type="match status" value="1"/>
</dbReference>
<gene>
    <name evidence="3" type="primary">LOC116193317</name>
</gene>
<feature type="domain" description="RNase H type-1" evidence="1">
    <location>
        <begin position="50"/>
        <end position="159"/>
    </location>
</feature>
<dbReference type="RefSeq" id="XP_031377998.1">
    <property type="nucleotide sequence ID" value="XM_031522138.1"/>
</dbReference>
<dbReference type="GeneID" id="116193317"/>
<dbReference type="InterPro" id="IPR002156">
    <property type="entry name" value="RNaseH_domain"/>
</dbReference>
<dbReference type="InterPro" id="IPR044730">
    <property type="entry name" value="RNase_H-like_dom_plant"/>
</dbReference>
<dbReference type="InterPro" id="IPR053151">
    <property type="entry name" value="RNase_H-like"/>
</dbReference>
<dbReference type="GO" id="GO:0003676">
    <property type="term" value="F:nucleic acid binding"/>
    <property type="evidence" value="ECO:0007669"/>
    <property type="project" value="InterPro"/>
</dbReference>
<name>A0A6P8CAC3_PUNGR</name>
<accession>A0A6P8CAC3</accession>
<proteinExistence type="predicted"/>
<dbReference type="GO" id="GO:0004523">
    <property type="term" value="F:RNA-DNA hybrid ribonuclease activity"/>
    <property type="evidence" value="ECO:0007669"/>
    <property type="project" value="InterPro"/>
</dbReference>
<sequence>MTIPPAKGEIGGGAQFLSPTLKLVCLSGNTCRRKEQAYWKSPPSGWLKANVDGSSLRNPEKAGAGGLIKDEGGDWVVLFSAYVSFETAFQVELYGIKHGLSLVLDYVVGIEVEGIITESDSLTAVDMINGWKDHPNYLGRSPKIQSARHCLRRLRNFSNELRVSANSDFNIHSERQITPRIFWQRSKRSFHGNWKRSWPLIDMWRGFISIALVAIVRASHFGS</sequence>
<dbReference type="Proteomes" id="UP000515151">
    <property type="component" value="Chromosome 1"/>
</dbReference>
<reference evidence="2" key="1">
    <citation type="journal article" date="2020" name="Plant Biotechnol. J.">
        <title>The pomegranate (Punica granatum L.) draft genome dissects genetic divergence between soft- and hard-seeded cultivars.</title>
        <authorList>
            <person name="Luo X."/>
            <person name="Li H."/>
            <person name="Wu Z."/>
            <person name="Yao W."/>
            <person name="Zhao P."/>
            <person name="Cao D."/>
            <person name="Yu H."/>
            <person name="Li K."/>
            <person name="Poudel K."/>
            <person name="Zhao D."/>
            <person name="Zhang F."/>
            <person name="Xia X."/>
            <person name="Chen L."/>
            <person name="Wang Q."/>
            <person name="Jing D."/>
            <person name="Cao S."/>
        </authorList>
    </citation>
    <scope>NUCLEOTIDE SEQUENCE [LARGE SCALE GENOMIC DNA]</scope>
    <source>
        <strain evidence="2">cv. Tunisia</strain>
    </source>
</reference>
<dbReference type="AlphaFoldDB" id="A0A6P8CAC3"/>
<dbReference type="SUPFAM" id="SSF53098">
    <property type="entry name" value="Ribonuclease H-like"/>
    <property type="match status" value="1"/>
</dbReference>
<protein>
    <submittedName>
        <fullName evidence="3">Uncharacterized protein LOC116193317</fullName>
    </submittedName>
</protein>
<dbReference type="InterPro" id="IPR012337">
    <property type="entry name" value="RNaseH-like_sf"/>
</dbReference>
<dbReference type="CDD" id="cd06222">
    <property type="entry name" value="RNase_H_like"/>
    <property type="match status" value="1"/>
</dbReference>
<evidence type="ECO:0000313" key="2">
    <source>
        <dbReference type="Proteomes" id="UP000515151"/>
    </source>
</evidence>
<evidence type="ECO:0000259" key="1">
    <source>
        <dbReference type="Pfam" id="PF13456"/>
    </source>
</evidence>
<dbReference type="PANTHER" id="PTHR47723:SF19">
    <property type="entry name" value="POLYNUCLEOTIDYL TRANSFERASE, RIBONUCLEASE H-LIKE SUPERFAMILY PROTEIN"/>
    <property type="match status" value="1"/>
</dbReference>
<evidence type="ECO:0000313" key="3">
    <source>
        <dbReference type="RefSeq" id="XP_031377998.1"/>
    </source>
</evidence>
<dbReference type="OrthoDB" id="983829at2759"/>
<organism evidence="2 3">
    <name type="scientific">Punica granatum</name>
    <name type="common">Pomegranate</name>
    <dbReference type="NCBI Taxonomy" id="22663"/>
    <lineage>
        <taxon>Eukaryota</taxon>
        <taxon>Viridiplantae</taxon>
        <taxon>Streptophyta</taxon>
        <taxon>Embryophyta</taxon>
        <taxon>Tracheophyta</taxon>
        <taxon>Spermatophyta</taxon>
        <taxon>Magnoliopsida</taxon>
        <taxon>eudicotyledons</taxon>
        <taxon>Gunneridae</taxon>
        <taxon>Pentapetalae</taxon>
        <taxon>rosids</taxon>
        <taxon>malvids</taxon>
        <taxon>Myrtales</taxon>
        <taxon>Lythraceae</taxon>
        <taxon>Punica</taxon>
    </lineage>
</organism>
<keyword evidence="2" id="KW-1185">Reference proteome</keyword>
<dbReference type="Pfam" id="PF13456">
    <property type="entry name" value="RVT_3"/>
    <property type="match status" value="1"/>
</dbReference>
<dbReference type="InterPro" id="IPR036397">
    <property type="entry name" value="RNaseH_sf"/>
</dbReference>
<dbReference type="Gene3D" id="3.30.420.10">
    <property type="entry name" value="Ribonuclease H-like superfamily/Ribonuclease H"/>
    <property type="match status" value="1"/>
</dbReference>